<keyword evidence="2" id="KW-0325">Glycoprotein</keyword>
<dbReference type="PANTHER" id="PTHR10340">
    <property type="entry name" value="SPHINGOMYELIN PHOSPHODIESTERASE"/>
    <property type="match status" value="1"/>
</dbReference>
<gene>
    <name evidence="3" type="ORF">DPMN_165920</name>
</gene>
<evidence type="ECO:0000256" key="1">
    <source>
        <dbReference type="ARBA" id="ARBA00022801"/>
    </source>
</evidence>
<dbReference type="GO" id="GO:0008081">
    <property type="term" value="F:phosphoric diester hydrolase activity"/>
    <property type="evidence" value="ECO:0007669"/>
    <property type="project" value="TreeGrafter"/>
</dbReference>
<evidence type="ECO:0000313" key="3">
    <source>
        <dbReference type="EMBL" id="KAH3787791.1"/>
    </source>
</evidence>
<keyword evidence="4" id="KW-1185">Reference proteome</keyword>
<keyword evidence="1" id="KW-0378">Hydrolase</keyword>
<dbReference type="GO" id="GO:0005615">
    <property type="term" value="C:extracellular space"/>
    <property type="evidence" value="ECO:0007669"/>
    <property type="project" value="TreeGrafter"/>
</dbReference>
<evidence type="ECO:0000256" key="2">
    <source>
        <dbReference type="ARBA" id="ARBA00023180"/>
    </source>
</evidence>
<comment type="caution">
    <text evidence="3">The sequence shown here is derived from an EMBL/GenBank/DDBJ whole genome shotgun (WGS) entry which is preliminary data.</text>
</comment>
<dbReference type="EMBL" id="JAIWYP010000008">
    <property type="protein sequence ID" value="KAH3787791.1"/>
    <property type="molecule type" value="Genomic_DNA"/>
</dbReference>
<organism evidence="3 4">
    <name type="scientific">Dreissena polymorpha</name>
    <name type="common">Zebra mussel</name>
    <name type="synonym">Mytilus polymorpha</name>
    <dbReference type="NCBI Taxonomy" id="45954"/>
    <lineage>
        <taxon>Eukaryota</taxon>
        <taxon>Metazoa</taxon>
        <taxon>Spiralia</taxon>
        <taxon>Lophotrochozoa</taxon>
        <taxon>Mollusca</taxon>
        <taxon>Bivalvia</taxon>
        <taxon>Autobranchia</taxon>
        <taxon>Heteroconchia</taxon>
        <taxon>Euheterodonta</taxon>
        <taxon>Imparidentia</taxon>
        <taxon>Neoheterodontei</taxon>
        <taxon>Myida</taxon>
        <taxon>Dreissenoidea</taxon>
        <taxon>Dreissenidae</taxon>
        <taxon>Dreissena</taxon>
    </lineage>
</organism>
<dbReference type="Proteomes" id="UP000828390">
    <property type="component" value="Unassembled WGS sequence"/>
</dbReference>
<sequence length="92" mass="10121">MVTKLCHHTCLVGAYYTVKTPHGLRIISLNTNLYYTSDKATVNVSDPADQLQWLNATLVNAKTSNERVRNTLSAKGDIAFALSVRPLGSFHS</sequence>
<name>A0A9D4ITP9_DREPO</name>
<dbReference type="PANTHER" id="PTHR10340:SF57">
    <property type="entry name" value="METALLOPHOS DOMAIN-CONTAINING PROTEIN"/>
    <property type="match status" value="1"/>
</dbReference>
<proteinExistence type="predicted"/>
<dbReference type="SUPFAM" id="SSF56300">
    <property type="entry name" value="Metallo-dependent phosphatases"/>
    <property type="match status" value="1"/>
</dbReference>
<dbReference type="InterPro" id="IPR029052">
    <property type="entry name" value="Metallo-depent_PP-like"/>
</dbReference>
<reference evidence="3" key="1">
    <citation type="journal article" date="2019" name="bioRxiv">
        <title>The Genome of the Zebra Mussel, Dreissena polymorpha: A Resource for Invasive Species Research.</title>
        <authorList>
            <person name="McCartney M.A."/>
            <person name="Auch B."/>
            <person name="Kono T."/>
            <person name="Mallez S."/>
            <person name="Zhang Y."/>
            <person name="Obille A."/>
            <person name="Becker A."/>
            <person name="Abrahante J.E."/>
            <person name="Garbe J."/>
            <person name="Badalamenti J.P."/>
            <person name="Herman A."/>
            <person name="Mangelson H."/>
            <person name="Liachko I."/>
            <person name="Sullivan S."/>
            <person name="Sone E.D."/>
            <person name="Koren S."/>
            <person name="Silverstein K.A.T."/>
            <person name="Beckman K.B."/>
            <person name="Gohl D.M."/>
        </authorList>
    </citation>
    <scope>NUCLEOTIDE SEQUENCE</scope>
    <source>
        <strain evidence="3">Duluth1</strain>
        <tissue evidence="3">Whole animal</tissue>
    </source>
</reference>
<reference evidence="3" key="2">
    <citation type="submission" date="2020-11" db="EMBL/GenBank/DDBJ databases">
        <authorList>
            <person name="McCartney M.A."/>
            <person name="Auch B."/>
            <person name="Kono T."/>
            <person name="Mallez S."/>
            <person name="Becker A."/>
            <person name="Gohl D.M."/>
            <person name="Silverstein K.A.T."/>
            <person name="Koren S."/>
            <person name="Bechman K.B."/>
            <person name="Herman A."/>
            <person name="Abrahante J.E."/>
            <person name="Garbe J."/>
        </authorList>
    </citation>
    <scope>NUCLEOTIDE SEQUENCE</scope>
    <source>
        <strain evidence="3">Duluth1</strain>
        <tissue evidence="3">Whole animal</tissue>
    </source>
</reference>
<protein>
    <submittedName>
        <fullName evidence="3">Uncharacterized protein</fullName>
    </submittedName>
</protein>
<evidence type="ECO:0000313" key="4">
    <source>
        <dbReference type="Proteomes" id="UP000828390"/>
    </source>
</evidence>
<dbReference type="AlphaFoldDB" id="A0A9D4ITP9"/>
<accession>A0A9D4ITP9</accession>